<dbReference type="RefSeq" id="WP_160938004.1">
    <property type="nucleotide sequence ID" value="NZ_SNVJ01000013.1"/>
</dbReference>
<accession>A0A845BML2</accession>
<protein>
    <submittedName>
        <fullName evidence="2">Periplasmic heavy metal sensor</fullName>
    </submittedName>
</protein>
<evidence type="ECO:0000313" key="3">
    <source>
        <dbReference type="Proteomes" id="UP000460715"/>
    </source>
</evidence>
<evidence type="ECO:0000256" key="1">
    <source>
        <dbReference type="SAM" id="Phobius"/>
    </source>
</evidence>
<dbReference type="OrthoDB" id="7278012at2"/>
<keyword evidence="1" id="KW-0812">Transmembrane</keyword>
<reference evidence="2 3" key="1">
    <citation type="submission" date="2019-03" db="EMBL/GenBank/DDBJ databases">
        <title>Roseomonas sp. a novel Roseomonas species isolated from Sea whip Gorgonian.</title>
        <authorList>
            <person name="Li F."/>
            <person name="Pan X."/>
            <person name="Huang S."/>
            <person name="Li Z."/>
            <person name="Meng B."/>
        </authorList>
    </citation>
    <scope>NUCLEOTIDE SEQUENCE [LARGE SCALE GENOMIC DNA]</scope>
    <source>
        <strain evidence="2 3">M0104</strain>
    </source>
</reference>
<sequence length="151" mass="16636">MIRADGSPVLLKGLLGASLALNLVLGGVLWWRSGPDLPPVSRMQAHLERILPEPDRSVFQRSMEKGRPGYEAARAAVRESHAAVRAALTREPFDPAALRAAMAASRERWGEFGRLFEDSLATGLTAVSPEGRRLIAEDMARDSRRHRGERD</sequence>
<organism evidence="2 3">
    <name type="scientific">Teichococcus coralli</name>
    <dbReference type="NCBI Taxonomy" id="2545983"/>
    <lineage>
        <taxon>Bacteria</taxon>
        <taxon>Pseudomonadati</taxon>
        <taxon>Pseudomonadota</taxon>
        <taxon>Alphaproteobacteria</taxon>
        <taxon>Acetobacterales</taxon>
        <taxon>Roseomonadaceae</taxon>
        <taxon>Roseomonas</taxon>
    </lineage>
</organism>
<dbReference type="Pfam" id="PF13801">
    <property type="entry name" value="Metal_resist"/>
    <property type="match status" value="1"/>
</dbReference>
<dbReference type="Proteomes" id="UP000460715">
    <property type="component" value="Unassembled WGS sequence"/>
</dbReference>
<dbReference type="AlphaFoldDB" id="A0A845BML2"/>
<dbReference type="EMBL" id="SNVJ01000013">
    <property type="protein sequence ID" value="MXP64649.1"/>
    <property type="molecule type" value="Genomic_DNA"/>
</dbReference>
<dbReference type="InterPro" id="IPR025961">
    <property type="entry name" value="Metal_resist"/>
</dbReference>
<keyword evidence="1" id="KW-1133">Transmembrane helix</keyword>
<keyword evidence="1" id="KW-0472">Membrane</keyword>
<evidence type="ECO:0000313" key="2">
    <source>
        <dbReference type="EMBL" id="MXP64649.1"/>
    </source>
</evidence>
<keyword evidence="3" id="KW-1185">Reference proteome</keyword>
<name>A0A845BML2_9PROT</name>
<comment type="caution">
    <text evidence="2">The sequence shown here is derived from an EMBL/GenBank/DDBJ whole genome shotgun (WGS) entry which is preliminary data.</text>
</comment>
<proteinExistence type="predicted"/>
<feature type="transmembrane region" description="Helical" evidence="1">
    <location>
        <begin position="9"/>
        <end position="31"/>
    </location>
</feature>
<gene>
    <name evidence="2" type="ORF">E0493_14950</name>
</gene>